<accession>A0ABY4JFZ8</accession>
<evidence type="ECO:0000313" key="3">
    <source>
        <dbReference type="Proteomes" id="UP000829647"/>
    </source>
</evidence>
<sequence length="147" mass="16780">MHHLLYLSSATRSYDESHLLALHTQMHRTNQATGVSSLLLYGQGHFLQLLEGEHATLQQMLARIQRDVRHHELTPLFHYQCPERCFEATHISCYAPSPSLSQLDGFLPLEQVTTHCYRESYTHLPALQTVHAFAHQLLDATAAPVQR</sequence>
<proteinExistence type="predicted"/>
<feature type="domain" description="BLUF" evidence="1">
    <location>
        <begin position="1"/>
        <end position="92"/>
    </location>
</feature>
<dbReference type="PROSITE" id="PS50925">
    <property type="entry name" value="BLUF"/>
    <property type="match status" value="1"/>
</dbReference>
<name>A0ABY4JFZ8_9BACT</name>
<dbReference type="InterPro" id="IPR036046">
    <property type="entry name" value="Acylphosphatase-like_dom_sf"/>
</dbReference>
<dbReference type="InterPro" id="IPR007024">
    <property type="entry name" value="BLUF_domain"/>
</dbReference>
<organism evidence="2 3">
    <name type="scientific">Hymenobacter sublimis</name>
    <dbReference type="NCBI Taxonomy" id="2933777"/>
    <lineage>
        <taxon>Bacteria</taxon>
        <taxon>Pseudomonadati</taxon>
        <taxon>Bacteroidota</taxon>
        <taxon>Cytophagia</taxon>
        <taxon>Cytophagales</taxon>
        <taxon>Hymenobacteraceae</taxon>
        <taxon>Hymenobacter</taxon>
    </lineage>
</organism>
<dbReference type="Proteomes" id="UP000829647">
    <property type="component" value="Chromosome"/>
</dbReference>
<protein>
    <submittedName>
        <fullName evidence="2">BLUF domain-containing protein</fullName>
    </submittedName>
</protein>
<gene>
    <name evidence="2" type="ORF">MWH26_08570</name>
</gene>
<dbReference type="EMBL" id="CP095848">
    <property type="protein sequence ID" value="UPL50943.1"/>
    <property type="molecule type" value="Genomic_DNA"/>
</dbReference>
<reference evidence="2 3" key="1">
    <citation type="submission" date="2022-04" db="EMBL/GenBank/DDBJ databases">
        <title>Hymenobacter sp. isolated from the air.</title>
        <authorList>
            <person name="Won M."/>
            <person name="Lee C.-M."/>
            <person name="Woen H.-Y."/>
            <person name="Kwon S.-W."/>
        </authorList>
    </citation>
    <scope>NUCLEOTIDE SEQUENCE [LARGE SCALE GENOMIC DNA]</scope>
    <source>
        <strain evidence="3">5516 S-25</strain>
    </source>
</reference>
<dbReference type="SMART" id="SM01034">
    <property type="entry name" value="BLUF"/>
    <property type="match status" value="1"/>
</dbReference>
<dbReference type="SUPFAM" id="SSF54975">
    <property type="entry name" value="Acylphosphatase/BLUF domain-like"/>
    <property type="match status" value="1"/>
</dbReference>
<keyword evidence="3" id="KW-1185">Reference proteome</keyword>
<evidence type="ECO:0000259" key="1">
    <source>
        <dbReference type="PROSITE" id="PS50925"/>
    </source>
</evidence>
<dbReference type="RefSeq" id="WP_244696191.1">
    <property type="nucleotide sequence ID" value="NZ_CP095848.1"/>
</dbReference>
<dbReference type="Pfam" id="PF04940">
    <property type="entry name" value="BLUF"/>
    <property type="match status" value="1"/>
</dbReference>
<evidence type="ECO:0000313" key="2">
    <source>
        <dbReference type="EMBL" id="UPL50943.1"/>
    </source>
</evidence>
<dbReference type="Gene3D" id="3.30.70.100">
    <property type="match status" value="1"/>
</dbReference>